<dbReference type="RefSeq" id="XP_062790815.1">
    <property type="nucleotide sequence ID" value="XM_062934764.1"/>
</dbReference>
<evidence type="ECO:0000313" key="9">
    <source>
        <dbReference type="Proteomes" id="UP001329825"/>
    </source>
</evidence>
<evidence type="ECO:0000256" key="3">
    <source>
        <dbReference type="ARBA" id="ARBA00022692"/>
    </source>
</evidence>
<keyword evidence="3 6" id="KW-0812">Transmembrane</keyword>
<keyword evidence="9" id="KW-1185">Reference proteome</keyword>
<keyword evidence="2" id="KW-0813">Transport</keyword>
<protein>
    <recommendedName>
        <fullName evidence="7">Major facilitator superfamily (MFS) profile domain-containing protein</fullName>
    </recommendedName>
</protein>
<comment type="subcellular location">
    <subcellularLocation>
        <location evidence="1">Membrane</location>
        <topology evidence="1">Multi-pass membrane protein</topology>
    </subcellularLocation>
</comment>
<dbReference type="PANTHER" id="PTHR43791">
    <property type="entry name" value="PERMEASE-RELATED"/>
    <property type="match status" value="1"/>
</dbReference>
<feature type="transmembrane region" description="Helical" evidence="6">
    <location>
        <begin position="88"/>
        <end position="110"/>
    </location>
</feature>
<feature type="transmembrane region" description="Helical" evidence="6">
    <location>
        <begin position="144"/>
        <end position="166"/>
    </location>
</feature>
<feature type="transmembrane region" description="Helical" evidence="6">
    <location>
        <begin position="373"/>
        <end position="393"/>
    </location>
</feature>
<dbReference type="InterPro" id="IPR011701">
    <property type="entry name" value="MFS"/>
</dbReference>
<organism evidence="8 9">
    <name type="scientific">Kwoniella shivajii</name>
    <dbReference type="NCBI Taxonomy" id="564305"/>
    <lineage>
        <taxon>Eukaryota</taxon>
        <taxon>Fungi</taxon>
        <taxon>Dikarya</taxon>
        <taxon>Basidiomycota</taxon>
        <taxon>Agaricomycotina</taxon>
        <taxon>Tremellomycetes</taxon>
        <taxon>Tremellales</taxon>
        <taxon>Cryptococcaceae</taxon>
        <taxon>Kwoniella</taxon>
    </lineage>
</organism>
<dbReference type="Proteomes" id="UP001329825">
    <property type="component" value="Chromosome 4"/>
</dbReference>
<sequence>MSNNFDKADVVSTDIVPVEGYAEEKNGPHEFDDLYVDPVEDSKLTRTLDLRILPLATAMYFFSSLDRSNYSNAKTDGMTTDLHFPTDGYAIVLSIFYVFFSFCGIPAMILTRYFGAHRTLPLFMLGFGSMSMINAAAPNLASSIVIRTLLGVFESGFASSLIFYLTTFYKRDELARRIACFYSCLALAGAFSGLLAYGVFGIDNETLHGWQYLFLIEGGATVVAATASWFLLPKSAAEAKFLTPEQKVIARKRLLMDSTQEVDTQFNAKKFFSPLLETKFWLFALIAIGYGTASTVASNFLSIIIQRFKYSVVKTNLWTVAPNFFSAICLGVSCYLSDRFRCRSWYLLSALCMTCTGCIILACLPISAKVAGYFATFLIAGGAFTPSVLFHSWHQNNDVGLDSRGFRVAALTAFANTGGLVSANIFLTRFAPKYVIPLIITAVLEGMAITIVLSLRLHWGRLNKKRNSEQGVNWTSKDVPTEVLAAGPADPRFRYFL</sequence>
<reference evidence="8 9" key="1">
    <citation type="submission" date="2024-01" db="EMBL/GenBank/DDBJ databases">
        <title>Comparative genomics of Cryptococcus and Kwoniella reveals pathogenesis evolution and contrasting modes of karyotype evolution via chromosome fusion or intercentromeric recombination.</title>
        <authorList>
            <person name="Coelho M.A."/>
            <person name="David-Palma M."/>
            <person name="Shea T."/>
            <person name="Bowers K."/>
            <person name="McGinley-Smith S."/>
            <person name="Mohammad A.W."/>
            <person name="Gnirke A."/>
            <person name="Yurkov A.M."/>
            <person name="Nowrousian M."/>
            <person name="Sun S."/>
            <person name="Cuomo C.A."/>
            <person name="Heitman J."/>
        </authorList>
    </citation>
    <scope>NUCLEOTIDE SEQUENCE [LARGE SCALE GENOMIC DNA]</scope>
    <source>
        <strain evidence="8">CBS 11374</strain>
    </source>
</reference>
<feature type="transmembrane region" description="Helical" evidence="6">
    <location>
        <begin position="178"/>
        <end position="200"/>
    </location>
</feature>
<evidence type="ECO:0000256" key="4">
    <source>
        <dbReference type="ARBA" id="ARBA00022989"/>
    </source>
</evidence>
<dbReference type="Gene3D" id="1.20.1250.20">
    <property type="entry name" value="MFS general substrate transporter like domains"/>
    <property type="match status" value="2"/>
</dbReference>
<feature type="transmembrane region" description="Helical" evidence="6">
    <location>
        <begin position="434"/>
        <end position="457"/>
    </location>
</feature>
<feature type="domain" description="Major facilitator superfamily (MFS) profile" evidence="7">
    <location>
        <begin position="52"/>
        <end position="460"/>
    </location>
</feature>
<feature type="transmembrane region" description="Helical" evidence="6">
    <location>
        <begin position="317"/>
        <end position="336"/>
    </location>
</feature>
<dbReference type="PANTHER" id="PTHR43791:SF9">
    <property type="entry name" value="MAJOR FACILITATOR-TYPE TRANSPORTER HXNP"/>
    <property type="match status" value="1"/>
</dbReference>
<dbReference type="Pfam" id="PF07690">
    <property type="entry name" value="MFS_1"/>
    <property type="match status" value="1"/>
</dbReference>
<proteinExistence type="predicted"/>
<evidence type="ECO:0000256" key="6">
    <source>
        <dbReference type="SAM" id="Phobius"/>
    </source>
</evidence>
<feature type="transmembrane region" description="Helical" evidence="6">
    <location>
        <begin position="405"/>
        <end position="428"/>
    </location>
</feature>
<evidence type="ECO:0000256" key="2">
    <source>
        <dbReference type="ARBA" id="ARBA00022448"/>
    </source>
</evidence>
<evidence type="ECO:0000256" key="5">
    <source>
        <dbReference type="ARBA" id="ARBA00023136"/>
    </source>
</evidence>
<feature type="transmembrane region" description="Helical" evidence="6">
    <location>
        <begin position="345"/>
        <end position="367"/>
    </location>
</feature>
<feature type="transmembrane region" description="Helical" evidence="6">
    <location>
        <begin position="212"/>
        <end position="232"/>
    </location>
</feature>
<feature type="transmembrane region" description="Helical" evidence="6">
    <location>
        <begin position="280"/>
        <end position="305"/>
    </location>
</feature>
<dbReference type="InterPro" id="IPR036259">
    <property type="entry name" value="MFS_trans_sf"/>
</dbReference>
<feature type="transmembrane region" description="Helical" evidence="6">
    <location>
        <begin position="122"/>
        <end position="138"/>
    </location>
</feature>
<dbReference type="InterPro" id="IPR020846">
    <property type="entry name" value="MFS_dom"/>
</dbReference>
<keyword evidence="5 6" id="KW-0472">Membrane</keyword>
<dbReference type="EMBL" id="CP141884">
    <property type="protein sequence ID" value="WRT66075.1"/>
    <property type="molecule type" value="Genomic_DNA"/>
</dbReference>
<dbReference type="GeneID" id="87955159"/>
<keyword evidence="4 6" id="KW-1133">Transmembrane helix</keyword>
<evidence type="ECO:0000313" key="8">
    <source>
        <dbReference type="EMBL" id="WRT66075.1"/>
    </source>
</evidence>
<accession>A0ABZ1CWR1</accession>
<evidence type="ECO:0000259" key="7">
    <source>
        <dbReference type="PROSITE" id="PS50850"/>
    </source>
</evidence>
<evidence type="ECO:0000256" key="1">
    <source>
        <dbReference type="ARBA" id="ARBA00004141"/>
    </source>
</evidence>
<dbReference type="SUPFAM" id="SSF103473">
    <property type="entry name" value="MFS general substrate transporter"/>
    <property type="match status" value="1"/>
</dbReference>
<dbReference type="PROSITE" id="PS50850">
    <property type="entry name" value="MFS"/>
    <property type="match status" value="1"/>
</dbReference>
<gene>
    <name evidence="8" type="ORF">IL334_003028</name>
</gene>
<name>A0ABZ1CWR1_9TREE</name>